<dbReference type="EnsemblMetazoa" id="GBRI003618-RA">
    <property type="protein sequence ID" value="GBRI003618-PA"/>
    <property type="gene ID" value="GBRI003618"/>
</dbReference>
<protein>
    <submittedName>
        <fullName evidence="1">Uncharacterized protein</fullName>
    </submittedName>
</protein>
<organism evidence="1 2">
    <name type="scientific">Glossina brevipalpis</name>
    <dbReference type="NCBI Taxonomy" id="37001"/>
    <lineage>
        <taxon>Eukaryota</taxon>
        <taxon>Metazoa</taxon>
        <taxon>Ecdysozoa</taxon>
        <taxon>Arthropoda</taxon>
        <taxon>Hexapoda</taxon>
        <taxon>Insecta</taxon>
        <taxon>Pterygota</taxon>
        <taxon>Neoptera</taxon>
        <taxon>Endopterygota</taxon>
        <taxon>Diptera</taxon>
        <taxon>Brachycera</taxon>
        <taxon>Muscomorpha</taxon>
        <taxon>Hippoboscoidea</taxon>
        <taxon>Glossinidae</taxon>
        <taxon>Glossina</taxon>
    </lineage>
</organism>
<dbReference type="AlphaFoldDB" id="A0A1A9W248"/>
<evidence type="ECO:0000313" key="2">
    <source>
        <dbReference type="Proteomes" id="UP000091820"/>
    </source>
</evidence>
<name>A0A1A9W248_9MUSC</name>
<dbReference type="VEuPathDB" id="VectorBase:GBRI003618"/>
<reference evidence="1" key="2">
    <citation type="submission" date="2020-05" db="UniProtKB">
        <authorList>
            <consortium name="EnsemblMetazoa"/>
        </authorList>
    </citation>
    <scope>IDENTIFICATION</scope>
    <source>
        <strain evidence="1">IAEA</strain>
    </source>
</reference>
<proteinExistence type="predicted"/>
<evidence type="ECO:0000313" key="1">
    <source>
        <dbReference type="EnsemblMetazoa" id="GBRI003618-PA"/>
    </source>
</evidence>
<reference evidence="2" key="1">
    <citation type="submission" date="2014-03" db="EMBL/GenBank/DDBJ databases">
        <authorList>
            <person name="Aksoy S."/>
            <person name="Warren W."/>
            <person name="Wilson R.K."/>
        </authorList>
    </citation>
    <scope>NUCLEOTIDE SEQUENCE [LARGE SCALE GENOMIC DNA]</scope>
    <source>
        <strain evidence="2">IAEA</strain>
    </source>
</reference>
<sequence length="126" mass="14467">MVGLCCKLPKQELYCPVLSCTVLYCTILYCTAASSISIRTLLTIFTLTESRTLLNKTELTNGIYIHYRKMIAIEFMHYEGPAYDITHNNASSLYYHRSLMLAVTNRGCTNYDMRCDLLPIKEAYQN</sequence>
<accession>A0A1A9W248</accession>
<dbReference type="Proteomes" id="UP000091820">
    <property type="component" value="Unassembled WGS sequence"/>
</dbReference>
<keyword evidence="2" id="KW-1185">Reference proteome</keyword>